<dbReference type="Proteomes" id="UP000054359">
    <property type="component" value="Unassembled WGS sequence"/>
</dbReference>
<name>A0A087TL70_STEMI</name>
<dbReference type="EMBL" id="KK115728">
    <property type="protein sequence ID" value="KFM65859.1"/>
    <property type="molecule type" value="Genomic_DNA"/>
</dbReference>
<dbReference type="AlphaFoldDB" id="A0A087TL70"/>
<protein>
    <submittedName>
        <fullName evidence="1">Uncharacterized protein</fullName>
    </submittedName>
</protein>
<sequence>MRLLIPAKFLVFSIFSRTRYINCRIGKCYDCYVLNYSVSNCGVCITNGIHIPFSARLPSPS</sequence>
<evidence type="ECO:0000313" key="1">
    <source>
        <dbReference type="EMBL" id="KFM65859.1"/>
    </source>
</evidence>
<feature type="non-terminal residue" evidence="1">
    <location>
        <position position="61"/>
    </location>
</feature>
<proteinExistence type="predicted"/>
<gene>
    <name evidence="1" type="ORF">X975_08744</name>
</gene>
<organism evidence="1 2">
    <name type="scientific">Stegodyphus mimosarum</name>
    <name type="common">African social velvet spider</name>
    <dbReference type="NCBI Taxonomy" id="407821"/>
    <lineage>
        <taxon>Eukaryota</taxon>
        <taxon>Metazoa</taxon>
        <taxon>Ecdysozoa</taxon>
        <taxon>Arthropoda</taxon>
        <taxon>Chelicerata</taxon>
        <taxon>Arachnida</taxon>
        <taxon>Araneae</taxon>
        <taxon>Araneomorphae</taxon>
        <taxon>Entelegynae</taxon>
        <taxon>Eresoidea</taxon>
        <taxon>Eresidae</taxon>
        <taxon>Stegodyphus</taxon>
    </lineage>
</organism>
<reference evidence="1 2" key="1">
    <citation type="submission" date="2013-11" db="EMBL/GenBank/DDBJ databases">
        <title>Genome sequencing of Stegodyphus mimosarum.</title>
        <authorList>
            <person name="Bechsgaard J."/>
        </authorList>
    </citation>
    <scope>NUCLEOTIDE SEQUENCE [LARGE SCALE GENOMIC DNA]</scope>
</reference>
<keyword evidence="2" id="KW-1185">Reference proteome</keyword>
<accession>A0A087TL70</accession>
<evidence type="ECO:0000313" key="2">
    <source>
        <dbReference type="Proteomes" id="UP000054359"/>
    </source>
</evidence>